<reference evidence="1" key="2">
    <citation type="submission" date="2015-06" db="UniProtKB">
        <authorList>
            <consortium name="EnsemblProtists"/>
        </authorList>
    </citation>
    <scope>IDENTIFICATION</scope>
    <source>
        <strain evidence="1">Emoy2</strain>
    </source>
</reference>
<accession>M4BU01</accession>
<evidence type="ECO:0000313" key="2">
    <source>
        <dbReference type="Proteomes" id="UP000011713"/>
    </source>
</evidence>
<dbReference type="Proteomes" id="UP000011713">
    <property type="component" value="Unassembled WGS sequence"/>
</dbReference>
<dbReference type="InParanoid" id="M4BU01"/>
<dbReference type="EMBL" id="JH597888">
    <property type="status" value="NOT_ANNOTATED_CDS"/>
    <property type="molecule type" value="Genomic_DNA"/>
</dbReference>
<keyword evidence="2" id="KW-1185">Reference proteome</keyword>
<protein>
    <submittedName>
        <fullName evidence="1">Uncharacterized protein</fullName>
    </submittedName>
</protein>
<reference evidence="2" key="1">
    <citation type="journal article" date="2010" name="Science">
        <title>Signatures of adaptation to obligate biotrophy in the Hyaloperonospora arabidopsidis genome.</title>
        <authorList>
            <person name="Baxter L."/>
            <person name="Tripathy S."/>
            <person name="Ishaque N."/>
            <person name="Boot N."/>
            <person name="Cabral A."/>
            <person name="Kemen E."/>
            <person name="Thines M."/>
            <person name="Ah-Fong A."/>
            <person name="Anderson R."/>
            <person name="Badejoko W."/>
            <person name="Bittner-Eddy P."/>
            <person name="Boore J.L."/>
            <person name="Chibucos M.C."/>
            <person name="Coates M."/>
            <person name="Dehal P."/>
            <person name="Delehaunty K."/>
            <person name="Dong S."/>
            <person name="Downton P."/>
            <person name="Dumas B."/>
            <person name="Fabro G."/>
            <person name="Fronick C."/>
            <person name="Fuerstenberg S.I."/>
            <person name="Fulton L."/>
            <person name="Gaulin E."/>
            <person name="Govers F."/>
            <person name="Hughes L."/>
            <person name="Humphray S."/>
            <person name="Jiang R.H."/>
            <person name="Judelson H."/>
            <person name="Kamoun S."/>
            <person name="Kyung K."/>
            <person name="Meijer H."/>
            <person name="Minx P."/>
            <person name="Morris P."/>
            <person name="Nelson J."/>
            <person name="Phuntumart V."/>
            <person name="Qutob D."/>
            <person name="Rehmany A."/>
            <person name="Rougon-Cardoso A."/>
            <person name="Ryden P."/>
            <person name="Torto-Alalibo T."/>
            <person name="Studholme D."/>
            <person name="Wang Y."/>
            <person name="Win J."/>
            <person name="Wood J."/>
            <person name="Clifton S.W."/>
            <person name="Rogers J."/>
            <person name="Van den Ackerveken G."/>
            <person name="Jones J.D."/>
            <person name="McDowell J.M."/>
            <person name="Beynon J."/>
            <person name="Tyler B.M."/>
        </authorList>
    </citation>
    <scope>NUCLEOTIDE SEQUENCE [LARGE SCALE GENOMIC DNA]</scope>
    <source>
        <strain evidence="2">Emoy2</strain>
    </source>
</reference>
<dbReference type="EnsemblProtists" id="HpaT809938">
    <property type="protein sequence ID" value="HpaP809938"/>
    <property type="gene ID" value="HpaG809938"/>
</dbReference>
<name>M4BU01_HYAAE</name>
<dbReference type="VEuPathDB" id="FungiDB:HpaG809938"/>
<sequence>MSSTNRNNYAAARAYSAGAKISRVCNEYPGVPDRAIRYRETCLSTAWRYVILSTTKQCWRRPTTIYRAKYGVTRSIGFFTIRCVSCYLKRQPDLLLRDSQVIKRARNEHVIKRNSSLDWVFRMNETEFSQKNKKMKVIVVKVSKNVWSKSDQCNFHLMIVA</sequence>
<proteinExistence type="predicted"/>
<dbReference type="HOGENOM" id="CLU_1646970_0_0_1"/>
<dbReference type="AlphaFoldDB" id="M4BU01"/>
<evidence type="ECO:0000313" key="1">
    <source>
        <dbReference type="EnsemblProtists" id="HpaP809938"/>
    </source>
</evidence>
<organism evidence="1 2">
    <name type="scientific">Hyaloperonospora arabidopsidis (strain Emoy2)</name>
    <name type="common">Downy mildew agent</name>
    <name type="synonym">Peronospora arabidopsidis</name>
    <dbReference type="NCBI Taxonomy" id="559515"/>
    <lineage>
        <taxon>Eukaryota</taxon>
        <taxon>Sar</taxon>
        <taxon>Stramenopiles</taxon>
        <taxon>Oomycota</taxon>
        <taxon>Peronosporomycetes</taxon>
        <taxon>Peronosporales</taxon>
        <taxon>Peronosporaceae</taxon>
        <taxon>Hyaloperonospora</taxon>
    </lineage>
</organism>